<comment type="caution">
    <text evidence="5">The sequence shown here is derived from an EMBL/GenBank/DDBJ whole genome shotgun (WGS) entry which is preliminary data.</text>
</comment>
<keyword evidence="2" id="KW-1133">Transmembrane helix</keyword>
<dbReference type="EMBL" id="PKUS01000005">
    <property type="protein sequence ID" value="PLW69646.1"/>
    <property type="molecule type" value="Genomic_DNA"/>
</dbReference>
<sequence>MPVFCSLRFQREENVAEKTAASTRKKLISLILLVAIIAGAVYAARYYWQARWYEVTENAYLSGNMVEVSAQIGGTVVFIDIDTNEAVDRGQELLRLADGDELQTLELRKQELALAAQEVLTLRAEVKRLEAEQRLKGITYQRAREDLDRRERLFPQNMVSEEELDAAQTRAQETGVALEAARLALQKARVKAGAQTLSQHPRVMAAAAGLRSAYRDWRKTAVYSPVAGEIARRRVQAGQRIAPGTPLFSIVQRQSAWVEANFKETQLRYLRPGQPVSLRSDLYGNDVVFSGTVHSIGLGTGSVFSLLPPQNATGNWIKIVQRVPVRIELDAGFDREHPLPFGASLQARVNTRDRSGPALVARKHSEPIVDANIYAYQDEGVEDVIADIIRRQGGE</sequence>
<comment type="subcellular location">
    <subcellularLocation>
        <location evidence="1">Cell envelope</location>
    </subcellularLocation>
</comment>
<dbReference type="SUPFAM" id="SSF111369">
    <property type="entry name" value="HlyD-like secretion proteins"/>
    <property type="match status" value="2"/>
</dbReference>
<feature type="domain" description="Multidrug export protein EmrA/FarA alpha-helical hairpin" evidence="3">
    <location>
        <begin position="103"/>
        <end position="220"/>
    </location>
</feature>
<feature type="transmembrane region" description="Helical" evidence="2">
    <location>
        <begin position="27"/>
        <end position="48"/>
    </location>
</feature>
<reference evidence="5 6" key="1">
    <citation type="submission" date="2018-01" db="EMBL/GenBank/DDBJ databases">
        <title>The draft genome sequence of Halioglobus lutimaris HF004.</title>
        <authorList>
            <person name="Du Z.-J."/>
            <person name="Shi M.-J."/>
        </authorList>
    </citation>
    <scope>NUCLEOTIDE SEQUENCE [LARGE SCALE GENOMIC DNA]</scope>
    <source>
        <strain evidence="5 6">HF004</strain>
    </source>
</reference>
<evidence type="ECO:0000259" key="3">
    <source>
        <dbReference type="Pfam" id="PF25885"/>
    </source>
</evidence>
<keyword evidence="6" id="KW-1185">Reference proteome</keyword>
<dbReference type="InterPro" id="IPR058633">
    <property type="entry name" value="EmrA/FarA_HH"/>
</dbReference>
<dbReference type="AlphaFoldDB" id="A0A2N5X584"/>
<dbReference type="Pfam" id="PF25885">
    <property type="entry name" value="HH_EMRA"/>
    <property type="match status" value="1"/>
</dbReference>
<proteinExistence type="predicted"/>
<dbReference type="PANTHER" id="PTHR30386">
    <property type="entry name" value="MEMBRANE FUSION SUBUNIT OF EMRAB-TOLC MULTIDRUG EFFLUX PUMP"/>
    <property type="match status" value="1"/>
</dbReference>
<feature type="domain" description="p-hydroxybenzoic acid efflux pump subunit AaeA-like beta-barrel" evidence="4">
    <location>
        <begin position="257"/>
        <end position="342"/>
    </location>
</feature>
<dbReference type="OrthoDB" id="9811754at2"/>
<accession>A0A2N5X584</accession>
<protein>
    <recommendedName>
        <fullName evidence="7">EmrA/EmrK family multidrug efflux transporter periplasmic adaptor subunit</fullName>
    </recommendedName>
</protein>
<dbReference type="Pfam" id="PF25963">
    <property type="entry name" value="Beta-barrel_AAEA"/>
    <property type="match status" value="1"/>
</dbReference>
<evidence type="ECO:0008006" key="7">
    <source>
        <dbReference type="Google" id="ProtNLM"/>
    </source>
</evidence>
<name>A0A2N5X584_9GAMM</name>
<organism evidence="5 6">
    <name type="scientific">Pseudohalioglobus lutimaris</name>
    <dbReference type="NCBI Taxonomy" id="1737061"/>
    <lineage>
        <taxon>Bacteria</taxon>
        <taxon>Pseudomonadati</taxon>
        <taxon>Pseudomonadota</taxon>
        <taxon>Gammaproteobacteria</taxon>
        <taxon>Cellvibrionales</taxon>
        <taxon>Halieaceae</taxon>
        <taxon>Pseudohalioglobus</taxon>
    </lineage>
</organism>
<evidence type="ECO:0000256" key="2">
    <source>
        <dbReference type="SAM" id="Phobius"/>
    </source>
</evidence>
<dbReference type="Proteomes" id="UP000235005">
    <property type="component" value="Unassembled WGS sequence"/>
</dbReference>
<gene>
    <name evidence="5" type="ORF">C0039_06450</name>
</gene>
<keyword evidence="2" id="KW-0812">Transmembrane</keyword>
<dbReference type="InterPro" id="IPR058634">
    <property type="entry name" value="AaeA-lik-b-barrel"/>
</dbReference>
<dbReference type="PANTHER" id="PTHR30386:SF19">
    <property type="entry name" value="MULTIDRUG EXPORT PROTEIN EMRA-RELATED"/>
    <property type="match status" value="1"/>
</dbReference>
<evidence type="ECO:0000259" key="4">
    <source>
        <dbReference type="Pfam" id="PF25963"/>
    </source>
</evidence>
<dbReference type="InterPro" id="IPR050739">
    <property type="entry name" value="MFP"/>
</dbReference>
<dbReference type="GO" id="GO:0055085">
    <property type="term" value="P:transmembrane transport"/>
    <property type="evidence" value="ECO:0007669"/>
    <property type="project" value="InterPro"/>
</dbReference>
<evidence type="ECO:0000256" key="1">
    <source>
        <dbReference type="ARBA" id="ARBA00004196"/>
    </source>
</evidence>
<dbReference type="Gene3D" id="2.40.30.170">
    <property type="match status" value="1"/>
</dbReference>
<evidence type="ECO:0000313" key="6">
    <source>
        <dbReference type="Proteomes" id="UP000235005"/>
    </source>
</evidence>
<dbReference type="Gene3D" id="2.40.50.100">
    <property type="match status" value="1"/>
</dbReference>
<dbReference type="Gene3D" id="1.10.287.470">
    <property type="entry name" value="Helix hairpin bin"/>
    <property type="match status" value="1"/>
</dbReference>
<evidence type="ECO:0000313" key="5">
    <source>
        <dbReference type="EMBL" id="PLW69646.1"/>
    </source>
</evidence>
<dbReference type="GO" id="GO:0030313">
    <property type="term" value="C:cell envelope"/>
    <property type="evidence" value="ECO:0007669"/>
    <property type="project" value="UniProtKB-SubCell"/>
</dbReference>
<keyword evidence="2" id="KW-0472">Membrane</keyword>